<dbReference type="EMBL" id="JANVFU010000002">
    <property type="protein sequence ID" value="KAJ3749628.1"/>
    <property type="molecule type" value="Genomic_DNA"/>
</dbReference>
<evidence type="ECO:0000256" key="1">
    <source>
        <dbReference type="SAM" id="MobiDB-lite"/>
    </source>
</evidence>
<dbReference type="AlphaFoldDB" id="A0A9W8P9J1"/>
<dbReference type="Proteomes" id="UP001142393">
    <property type="component" value="Unassembled WGS sequence"/>
</dbReference>
<feature type="compositionally biased region" description="Low complexity" evidence="1">
    <location>
        <begin position="787"/>
        <end position="802"/>
    </location>
</feature>
<feature type="region of interest" description="Disordered" evidence="1">
    <location>
        <begin position="276"/>
        <end position="320"/>
    </location>
</feature>
<protein>
    <submittedName>
        <fullName evidence="2">Uncharacterized protein</fullName>
    </submittedName>
</protein>
<gene>
    <name evidence="2" type="ORF">DFH05DRAFT_1555145</name>
</gene>
<proteinExistence type="predicted"/>
<sequence length="882" mass="94458">MTNRQLKLAQNAQKTVTKSAVDPPMDHIGWKHPAELIYSTGTYWTNKKLIYYCIANALSVNPPSLTMPGVCSVSGGKKTVVLSDRYRIPIIYASRWQWTKLKELITAADEEQTQRWSAAKYEVLHIARVWKILTDEGLSTDTLYWCYPSRRKQRLEDVKEWRCHTLDRVLTRFRMDCFSSEPSRVEKFWEEYQESEYSKDSLEFDWQNWLSQPRDGVTLSESDYNSGLDSEVLMRGLVEKDGAWIWDTASDSIPAGTPAWSLRQIAVNFFHRQTKTQESKSASDASSSKPLSAVTSRARKAQSSASANGSTSSSSPSTPISITPVSALSDVSSSTVRLVESNHHTSSAIVSNKASSQQKTGAATSIDTTKTIAGSSKLLSPVPAVELPLKRRKGGSKPATDLNDPTVSGPSRLQSNENSVSVALPKKAKRKLKTRASTVIVSPKSASTPDSQSVTSSSAPPTSVEIQKQVSKVVITRELSSPAAVSSTVASAKNPTYPILASDPPTTIAKTQTLDTSEPERKTTRIRKHEKAIVNSGQVRMLLSPSPMVVVPGGAVNLKGNEEDKSNFDANGKGGNQTSTRSPPSVLSPRVLPAISTSISCPPVPSSPSSSKIHSNSSTANIIDLFWNGPSSSTTPAASAMDQSFPTMTNINLEWLSPDPLSSFSSAVSTGISNSVNESTGNGADVGSESTSGRGLERGLKRSGSPLDKSGPSKLRQVGKNSAHLFRSTPETFTKLPGISDNSSPVFPIPLTTHAQGVSTINSSDVNTKSTSVSSLLTNFTTIDNTSSSLPSSLDNSEASSSRTSHAPASRRPFVLSMPLGHLIRGTSRCGSGVSGVGTGDVEDGGVNSIGSDSSLSQRDLSLSPSSYLRHPLAHLLGEPLI</sequence>
<feature type="compositionally biased region" description="Polar residues" evidence="1">
    <location>
        <begin position="344"/>
        <end position="363"/>
    </location>
</feature>
<comment type="caution">
    <text evidence="2">The sequence shown here is derived from an EMBL/GenBank/DDBJ whole genome shotgun (WGS) entry which is preliminary data.</text>
</comment>
<feature type="region of interest" description="Disordered" evidence="1">
    <location>
        <begin position="555"/>
        <end position="589"/>
    </location>
</feature>
<feature type="compositionally biased region" description="Low complexity" evidence="1">
    <location>
        <begin position="578"/>
        <end position="589"/>
    </location>
</feature>
<feature type="region of interest" description="Disordered" evidence="1">
    <location>
        <begin position="342"/>
        <end position="363"/>
    </location>
</feature>
<feature type="compositionally biased region" description="Polar residues" evidence="1">
    <location>
        <begin position="674"/>
        <end position="693"/>
    </location>
</feature>
<feature type="compositionally biased region" description="Low complexity" evidence="1">
    <location>
        <begin position="279"/>
        <end position="293"/>
    </location>
</feature>
<feature type="region of interest" description="Disordered" evidence="1">
    <location>
        <begin position="674"/>
        <end position="727"/>
    </location>
</feature>
<name>A0A9W8P9J1_9AGAR</name>
<feature type="region of interest" description="Disordered" evidence="1">
    <location>
        <begin position="787"/>
        <end position="812"/>
    </location>
</feature>
<reference evidence="2 3" key="1">
    <citation type="journal article" date="2023" name="Proc. Natl. Acad. Sci. U.S.A.">
        <title>A global phylogenomic analysis of the shiitake genus Lentinula.</title>
        <authorList>
            <person name="Sierra-Patev S."/>
            <person name="Min B."/>
            <person name="Naranjo-Ortiz M."/>
            <person name="Looney B."/>
            <person name="Konkel Z."/>
            <person name="Slot J.C."/>
            <person name="Sakamoto Y."/>
            <person name="Steenwyk J.L."/>
            <person name="Rokas A."/>
            <person name="Carro J."/>
            <person name="Camarero S."/>
            <person name="Ferreira P."/>
            <person name="Molpeceres G."/>
            <person name="Ruiz-Duenas F.J."/>
            <person name="Serrano A."/>
            <person name="Henrissat B."/>
            <person name="Drula E."/>
            <person name="Hughes K.W."/>
            <person name="Mata J.L."/>
            <person name="Ishikawa N.K."/>
            <person name="Vargas-Isla R."/>
            <person name="Ushijima S."/>
            <person name="Smith C.A."/>
            <person name="Donoghue J."/>
            <person name="Ahrendt S."/>
            <person name="Andreopoulos W."/>
            <person name="He G."/>
            <person name="LaButti K."/>
            <person name="Lipzen A."/>
            <person name="Ng V."/>
            <person name="Riley R."/>
            <person name="Sandor L."/>
            <person name="Barry K."/>
            <person name="Martinez A.T."/>
            <person name="Xiao Y."/>
            <person name="Gibbons J.G."/>
            <person name="Terashima K."/>
            <person name="Grigoriev I.V."/>
            <person name="Hibbett D."/>
        </authorList>
    </citation>
    <scope>NUCLEOTIDE SEQUENCE [LARGE SCALE GENOMIC DNA]</scope>
    <source>
        <strain evidence="2 3">TFB7810</strain>
    </source>
</reference>
<evidence type="ECO:0000313" key="3">
    <source>
        <dbReference type="Proteomes" id="UP001142393"/>
    </source>
</evidence>
<feature type="region of interest" description="Disordered" evidence="1">
    <location>
        <begin position="383"/>
        <end position="463"/>
    </location>
</feature>
<accession>A0A9W8P9J1</accession>
<organism evidence="2 3">
    <name type="scientific">Lentinula detonsa</name>
    <dbReference type="NCBI Taxonomy" id="2804962"/>
    <lineage>
        <taxon>Eukaryota</taxon>
        <taxon>Fungi</taxon>
        <taxon>Dikarya</taxon>
        <taxon>Basidiomycota</taxon>
        <taxon>Agaricomycotina</taxon>
        <taxon>Agaricomycetes</taxon>
        <taxon>Agaricomycetidae</taxon>
        <taxon>Agaricales</taxon>
        <taxon>Marasmiineae</taxon>
        <taxon>Omphalotaceae</taxon>
        <taxon>Lentinula</taxon>
    </lineage>
</organism>
<feature type="region of interest" description="Disordered" evidence="1">
    <location>
        <begin position="829"/>
        <end position="858"/>
    </location>
</feature>
<feature type="compositionally biased region" description="Low complexity" evidence="1">
    <location>
        <begin position="301"/>
        <end position="320"/>
    </location>
</feature>
<evidence type="ECO:0000313" key="2">
    <source>
        <dbReference type="EMBL" id="KAJ3749628.1"/>
    </source>
</evidence>
<keyword evidence="3" id="KW-1185">Reference proteome</keyword>
<feature type="compositionally biased region" description="Polar residues" evidence="1">
    <location>
        <begin position="403"/>
        <end position="421"/>
    </location>
</feature>
<feature type="compositionally biased region" description="Low complexity" evidence="1">
    <location>
        <begin position="445"/>
        <end position="463"/>
    </location>
</feature>